<dbReference type="SMART" id="SM00487">
    <property type="entry name" value="DEXDc"/>
    <property type="match status" value="1"/>
</dbReference>
<dbReference type="GO" id="GO:0003678">
    <property type="term" value="F:DNA helicase activity"/>
    <property type="evidence" value="ECO:0007669"/>
    <property type="project" value="TreeGrafter"/>
</dbReference>
<dbReference type="GO" id="GO:0016787">
    <property type="term" value="F:hydrolase activity"/>
    <property type="evidence" value="ECO:0007669"/>
    <property type="project" value="UniProtKB-KW"/>
</dbReference>
<dbReference type="Pfam" id="PF02559">
    <property type="entry name" value="CarD_TRCF_RID"/>
    <property type="match status" value="1"/>
</dbReference>
<dbReference type="Gene3D" id="3.90.1150.50">
    <property type="entry name" value="Transcription-repair-coupling factor, D7 domain"/>
    <property type="match status" value="1"/>
</dbReference>
<dbReference type="GO" id="GO:0005524">
    <property type="term" value="F:ATP binding"/>
    <property type="evidence" value="ECO:0007669"/>
    <property type="project" value="UniProtKB-KW"/>
</dbReference>
<evidence type="ECO:0000256" key="2">
    <source>
        <dbReference type="ARBA" id="ARBA00022763"/>
    </source>
</evidence>
<feature type="domain" description="Helicase C-terminal" evidence="9">
    <location>
        <begin position="340"/>
        <end position="494"/>
    </location>
</feature>
<dbReference type="InterPro" id="IPR037235">
    <property type="entry name" value="TRCF-like_C_D7"/>
</dbReference>
<dbReference type="InterPro" id="IPR036101">
    <property type="entry name" value="CarD-like/TRCF_RID_sf"/>
</dbReference>
<dbReference type="SMART" id="SM00982">
    <property type="entry name" value="TRCF"/>
    <property type="match status" value="1"/>
</dbReference>
<dbReference type="HOGENOM" id="CLU_005122_8_2_6"/>
<dbReference type="SUPFAM" id="SSF143517">
    <property type="entry name" value="TRCF domain-like"/>
    <property type="match status" value="1"/>
</dbReference>
<feature type="domain" description="Helicase ATP-binding" evidence="8">
    <location>
        <begin position="159"/>
        <end position="319"/>
    </location>
</feature>
<reference evidence="10 11" key="1">
    <citation type="journal article" date="2011" name="Appl. Environ. Microbiol.">
        <title>The genome of Buchnera aphidicola from the aphid Cinara tujafilina provides new clues about the evolutionary history of metabolic losses in bacterial endosymbionts.</title>
        <authorList>
            <person name="Lamelas A."/>
            <person name="Gosalbes M.J."/>
            <person name="Moya A."/>
            <person name="Latorre A."/>
        </authorList>
    </citation>
    <scope>NUCLEOTIDE SEQUENCE [LARGE SCALE GENOMIC DNA]</scope>
    <source>
        <strain evidence="11">Cinara tujafilina</strain>
    </source>
</reference>
<dbReference type="PANTHER" id="PTHR47964">
    <property type="entry name" value="ATP-DEPENDENT DNA HELICASE HOMOLOG RECG, CHLOROPLASTIC"/>
    <property type="match status" value="1"/>
</dbReference>
<dbReference type="SMART" id="SM00490">
    <property type="entry name" value="HELICc"/>
    <property type="match status" value="1"/>
</dbReference>
<evidence type="ECO:0000256" key="7">
    <source>
        <dbReference type="ARBA" id="ARBA00023204"/>
    </source>
</evidence>
<dbReference type="PROSITE" id="PS51194">
    <property type="entry name" value="HELICASE_CTER"/>
    <property type="match status" value="1"/>
</dbReference>
<protein>
    <submittedName>
        <fullName evidence="10">Transcription-repair coupling factor</fullName>
    </submittedName>
</protein>
<evidence type="ECO:0000256" key="6">
    <source>
        <dbReference type="ARBA" id="ARBA00023125"/>
    </source>
</evidence>
<name>F7WZB5_9GAMM</name>
<evidence type="ECO:0000256" key="1">
    <source>
        <dbReference type="ARBA" id="ARBA00022741"/>
    </source>
</evidence>
<dbReference type="Gene3D" id="3.40.50.300">
    <property type="entry name" value="P-loop containing nucleotide triphosphate hydrolases"/>
    <property type="match status" value="2"/>
</dbReference>
<evidence type="ECO:0000259" key="8">
    <source>
        <dbReference type="PROSITE" id="PS51192"/>
    </source>
</evidence>
<keyword evidence="2" id="KW-0227">DNA damage</keyword>
<proteinExistence type="predicted"/>
<dbReference type="EMBL" id="CP001817">
    <property type="protein sequence ID" value="AEH39775.1"/>
    <property type="molecule type" value="Genomic_DNA"/>
</dbReference>
<dbReference type="Proteomes" id="UP000006811">
    <property type="component" value="Chromosome"/>
</dbReference>
<keyword evidence="4" id="KW-0347">Helicase</keyword>
<gene>
    <name evidence="10" type="primary">mfd</name>
    <name evidence="10" type="ORF">BCTU_190</name>
</gene>
<keyword evidence="1" id="KW-0547">Nucleotide-binding</keyword>
<dbReference type="SUPFAM" id="SSF52540">
    <property type="entry name" value="P-loop containing nucleoside triphosphate hydrolases"/>
    <property type="match status" value="2"/>
</dbReference>
<dbReference type="eggNOG" id="COG1197">
    <property type="taxonomic scope" value="Bacteria"/>
</dbReference>
<dbReference type="InterPro" id="IPR047112">
    <property type="entry name" value="RecG/Mfd"/>
</dbReference>
<dbReference type="GO" id="GO:0006281">
    <property type="term" value="P:DNA repair"/>
    <property type="evidence" value="ECO:0007669"/>
    <property type="project" value="UniProtKB-KW"/>
</dbReference>
<keyword evidence="5" id="KW-0067">ATP-binding</keyword>
<evidence type="ECO:0000256" key="4">
    <source>
        <dbReference type="ARBA" id="ARBA00022806"/>
    </source>
</evidence>
<evidence type="ECO:0000256" key="3">
    <source>
        <dbReference type="ARBA" id="ARBA00022801"/>
    </source>
</evidence>
<keyword evidence="7" id="KW-0234">DNA repair</keyword>
<organism evidence="10 11">
    <name type="scientific">Buchnera aphidicola</name>
    <name type="common">Cinara tujafilina</name>
    <dbReference type="NCBI Taxonomy" id="261317"/>
    <lineage>
        <taxon>Bacteria</taxon>
        <taxon>Pseudomonadati</taxon>
        <taxon>Pseudomonadota</taxon>
        <taxon>Gammaproteobacteria</taxon>
        <taxon>Enterobacterales</taxon>
        <taxon>Erwiniaceae</taxon>
        <taxon>Buchnera</taxon>
    </lineage>
</organism>
<evidence type="ECO:0000259" key="9">
    <source>
        <dbReference type="PROSITE" id="PS51194"/>
    </source>
</evidence>
<keyword evidence="11" id="KW-1185">Reference proteome</keyword>
<dbReference type="GO" id="GO:0003677">
    <property type="term" value="F:DNA binding"/>
    <property type="evidence" value="ECO:0007669"/>
    <property type="project" value="UniProtKB-KW"/>
</dbReference>
<dbReference type="PANTHER" id="PTHR47964:SF1">
    <property type="entry name" value="ATP-DEPENDENT DNA HELICASE HOMOLOG RECG, CHLOROPLASTIC"/>
    <property type="match status" value="1"/>
</dbReference>
<dbReference type="InterPro" id="IPR014001">
    <property type="entry name" value="Helicase_ATP-bd"/>
</dbReference>
<dbReference type="Pfam" id="PF00270">
    <property type="entry name" value="DEAD"/>
    <property type="match status" value="1"/>
</dbReference>
<dbReference type="Pfam" id="PF03461">
    <property type="entry name" value="TRCF"/>
    <property type="match status" value="1"/>
</dbReference>
<dbReference type="SMART" id="SM01058">
    <property type="entry name" value="CarD_TRCF"/>
    <property type="match status" value="1"/>
</dbReference>
<sequence length="686" mass="80280">MNSITNNNVLHTYYNKKNDFFTKNQLVVHIKYGIGRYTGLCVFNIKNIINEYIIITYAKNEKLYVPITSLSLVTPYQNTIHSNVQLNTLSDSRWKKNTKKIEKKICDTAVYLLDLYSRRLLTVGFSFIINPLRYKKFCKSFPFNLTADQNQSIKQVLHDMNKNHPMDRLICGDVGFGKTEVAMRAIFIALDNIKQVALLVPTTLLAQQHYYNIQQRFKKYPYIIKLITRLTKKKRERNKKKLKNGEINLLIGTHKILSTHIQWKNLGLLIVDEEHRFGVYHKENIKKRYLFIDILTLTATPIPRTLHFSLLGLRDLSIISQPIQKRVPVKTFVEKYDLKIIRNIILKELKRNGQVYYLFNSVKKIEEKTKILSTLIPEAKFCISHGKMSGNILNIIMHNFLIKRFNVLVCTTIIDTGLDISNVNTIIIENSDKFGLSQLHQLRGRVGRAAEQAYAWFFISDFKTITTHAKKRLEIIRTMQTLGSGLKLSKYDYEMRGVGNILGDIQSGHINCIGLYLYTKILSRAIQCIKNNKKITELLPKNSIKIKLHTSALLPEKYISNINTRLSFYRKITHTKNIVVLNKIKIDLFYLFGELPIHAKNLFLLHSIKIISQFLGIKRIESRTNSGYIIFSKTNKIDVFHLSQIIVKRPEIWKFHNNILYFNRTFFSDYKRLQWIWNFINKIKMF</sequence>
<dbReference type="OrthoDB" id="9804325at2"/>
<dbReference type="AlphaFoldDB" id="F7WZB5"/>
<accession>F7WZB5</accession>
<evidence type="ECO:0000256" key="5">
    <source>
        <dbReference type="ARBA" id="ARBA00022840"/>
    </source>
</evidence>
<dbReference type="STRING" id="261317.BCTU_190"/>
<dbReference type="PROSITE" id="PS51192">
    <property type="entry name" value="HELICASE_ATP_BIND_1"/>
    <property type="match status" value="1"/>
</dbReference>
<dbReference type="KEGG" id="baj:BCTU_190"/>
<dbReference type="InterPro" id="IPR003711">
    <property type="entry name" value="CarD-like/TRCF_RID"/>
</dbReference>
<evidence type="ECO:0000313" key="10">
    <source>
        <dbReference type="EMBL" id="AEH39775.1"/>
    </source>
</evidence>
<keyword evidence="6" id="KW-0238">DNA-binding</keyword>
<evidence type="ECO:0000313" key="11">
    <source>
        <dbReference type="Proteomes" id="UP000006811"/>
    </source>
</evidence>
<dbReference type="InterPro" id="IPR001650">
    <property type="entry name" value="Helicase_C-like"/>
</dbReference>
<dbReference type="SUPFAM" id="SSF141259">
    <property type="entry name" value="CarD-like"/>
    <property type="match status" value="1"/>
</dbReference>
<keyword evidence="3" id="KW-0378">Hydrolase</keyword>
<dbReference type="InterPro" id="IPR005118">
    <property type="entry name" value="TRCF_C"/>
</dbReference>
<dbReference type="Gene3D" id="2.40.10.170">
    <property type="match status" value="1"/>
</dbReference>
<dbReference type="InterPro" id="IPR027417">
    <property type="entry name" value="P-loop_NTPase"/>
</dbReference>
<dbReference type="Pfam" id="PF00271">
    <property type="entry name" value="Helicase_C"/>
    <property type="match status" value="1"/>
</dbReference>
<dbReference type="InterPro" id="IPR011545">
    <property type="entry name" value="DEAD/DEAH_box_helicase_dom"/>
</dbReference>